<proteinExistence type="predicted"/>
<gene>
    <name evidence="1" type="ORF">BST14_21365</name>
</gene>
<protein>
    <recommendedName>
        <fullName evidence="3">6-phosphogluconate dehydrogenase NADP-binding domain-containing protein</fullName>
    </recommendedName>
</protein>
<dbReference type="Gene3D" id="3.40.50.720">
    <property type="entry name" value="NAD(P)-binding Rossmann-like Domain"/>
    <property type="match status" value="1"/>
</dbReference>
<evidence type="ECO:0000313" key="2">
    <source>
        <dbReference type="Proteomes" id="UP000192707"/>
    </source>
</evidence>
<sequence length="59" mass="6545">MSGRRHREECTCPTPSAAGQLGEPMVLRLLEAGVPVTAYARRPEVRERLAHIGTCPFRI</sequence>
<dbReference type="Proteomes" id="UP000192707">
    <property type="component" value="Unassembled WGS sequence"/>
</dbReference>
<evidence type="ECO:0008006" key="3">
    <source>
        <dbReference type="Google" id="ProtNLM"/>
    </source>
</evidence>
<dbReference type="EMBL" id="MVHG01000072">
    <property type="protein sequence ID" value="ORA09778.1"/>
    <property type="molecule type" value="Genomic_DNA"/>
</dbReference>
<dbReference type="AlphaFoldDB" id="A0A1W9Z9K7"/>
<name>A0A1W9Z9K7_MYCAI</name>
<organism evidence="1 2">
    <name type="scientific">Mycobacterium arosiense ATCC BAA-1401 = DSM 45069</name>
    <dbReference type="NCBI Taxonomy" id="1265311"/>
    <lineage>
        <taxon>Bacteria</taxon>
        <taxon>Bacillati</taxon>
        <taxon>Actinomycetota</taxon>
        <taxon>Actinomycetes</taxon>
        <taxon>Mycobacteriales</taxon>
        <taxon>Mycobacteriaceae</taxon>
        <taxon>Mycobacterium</taxon>
        <taxon>Mycobacterium avium complex (MAC)</taxon>
    </lineage>
</organism>
<evidence type="ECO:0000313" key="1">
    <source>
        <dbReference type="EMBL" id="ORA09778.1"/>
    </source>
</evidence>
<accession>A0A1W9Z9K7</accession>
<dbReference type="SUPFAM" id="SSF51735">
    <property type="entry name" value="NAD(P)-binding Rossmann-fold domains"/>
    <property type="match status" value="1"/>
</dbReference>
<reference evidence="1 2" key="1">
    <citation type="submission" date="2016-12" db="EMBL/GenBank/DDBJ databases">
        <title>The new phylogeny of genus Mycobacterium.</title>
        <authorList>
            <person name="Tortoli E."/>
            <person name="Trovato A."/>
            <person name="Cirillo D.M."/>
        </authorList>
    </citation>
    <scope>NUCLEOTIDE SEQUENCE [LARGE SCALE GENOMIC DNA]</scope>
    <source>
        <strain evidence="1 2">DSM 45069</strain>
    </source>
</reference>
<keyword evidence="2" id="KW-1185">Reference proteome</keyword>
<dbReference type="InterPro" id="IPR036291">
    <property type="entry name" value="NAD(P)-bd_dom_sf"/>
</dbReference>
<comment type="caution">
    <text evidence="1">The sequence shown here is derived from an EMBL/GenBank/DDBJ whole genome shotgun (WGS) entry which is preliminary data.</text>
</comment>